<dbReference type="InterPro" id="IPR011990">
    <property type="entry name" value="TPR-like_helical_dom_sf"/>
</dbReference>
<evidence type="ECO:0000313" key="1">
    <source>
        <dbReference type="EMBL" id="TCV13648.1"/>
    </source>
</evidence>
<evidence type="ECO:0000313" key="2">
    <source>
        <dbReference type="Proteomes" id="UP000295197"/>
    </source>
</evidence>
<comment type="caution">
    <text evidence="1">The sequence shown here is derived from an EMBL/GenBank/DDBJ whole genome shotgun (WGS) entry which is preliminary data.</text>
</comment>
<dbReference type="AlphaFoldDB" id="A0A4R3VZR3"/>
<gene>
    <name evidence="1" type="ORF">EDC17_10194</name>
</gene>
<keyword evidence="2" id="KW-1185">Reference proteome</keyword>
<organism evidence="1 2">
    <name type="scientific">Sphingobacterium alimentarium</name>
    <dbReference type="NCBI Taxonomy" id="797292"/>
    <lineage>
        <taxon>Bacteria</taxon>
        <taxon>Pseudomonadati</taxon>
        <taxon>Bacteroidota</taxon>
        <taxon>Sphingobacteriia</taxon>
        <taxon>Sphingobacteriales</taxon>
        <taxon>Sphingobacteriaceae</taxon>
        <taxon>Sphingobacterium</taxon>
    </lineage>
</organism>
<name>A0A4R3VZR3_9SPHI</name>
<proteinExistence type="predicted"/>
<dbReference type="SUPFAM" id="SSF48452">
    <property type="entry name" value="TPR-like"/>
    <property type="match status" value="1"/>
</dbReference>
<dbReference type="Gene3D" id="1.25.40.10">
    <property type="entry name" value="Tetratricopeptide repeat domain"/>
    <property type="match status" value="1"/>
</dbReference>
<reference evidence="1 2" key="1">
    <citation type="submission" date="2019-03" db="EMBL/GenBank/DDBJ databases">
        <title>Genomic Encyclopedia of Type Strains, Phase IV (KMG-IV): sequencing the most valuable type-strain genomes for metagenomic binning, comparative biology and taxonomic classification.</title>
        <authorList>
            <person name="Goeker M."/>
        </authorList>
    </citation>
    <scope>NUCLEOTIDE SEQUENCE [LARGE SCALE GENOMIC DNA]</scope>
    <source>
        <strain evidence="1 2">DSM 22362</strain>
    </source>
</reference>
<dbReference type="Proteomes" id="UP000295197">
    <property type="component" value="Unassembled WGS sequence"/>
</dbReference>
<sequence length="124" mass="14282">MFLSFCTAIVYFCTMNRIEQLEEFLRESPQDPFLHYALTMEYLKANDNARVIAGFENLVTNFPDYVGTYYHFGKFLEKQGDSAKAEEVYKQGILLATRLRNAHAKSELMGALNMLMGLDEDEDC</sequence>
<accession>A0A4R3VZR3</accession>
<protein>
    <submittedName>
        <fullName evidence="1">Uncharacterized protein</fullName>
    </submittedName>
</protein>
<dbReference type="EMBL" id="SMBZ01000019">
    <property type="protein sequence ID" value="TCV13648.1"/>
    <property type="molecule type" value="Genomic_DNA"/>
</dbReference>